<evidence type="ECO:0000313" key="11">
    <source>
        <dbReference type="Proteomes" id="UP001208567"/>
    </source>
</evidence>
<dbReference type="NCBIfam" id="TIGR01856">
    <property type="entry name" value="hisJ_fam"/>
    <property type="match status" value="1"/>
</dbReference>
<dbReference type="PANTHER" id="PTHR21039:SF0">
    <property type="entry name" value="HISTIDINOL-PHOSPHATASE"/>
    <property type="match status" value="1"/>
</dbReference>
<comment type="caution">
    <text evidence="10">The sequence shown here is derived from an EMBL/GenBank/DDBJ whole genome shotgun (WGS) entry which is preliminary data.</text>
</comment>
<accession>A0ABQ5N058</accession>
<comment type="similarity">
    <text evidence="2 8">Belongs to the PHP hydrolase family. HisK subfamily.</text>
</comment>
<evidence type="ECO:0000256" key="1">
    <source>
        <dbReference type="ARBA" id="ARBA00004970"/>
    </source>
</evidence>
<dbReference type="EC" id="3.1.3.15" evidence="3 8"/>
<proteinExistence type="inferred from homology"/>
<dbReference type="Pfam" id="PF02811">
    <property type="entry name" value="PHP"/>
    <property type="match status" value="1"/>
</dbReference>
<dbReference type="EMBL" id="BRXR01000001">
    <property type="protein sequence ID" value="GLC28605.1"/>
    <property type="molecule type" value="Genomic_DNA"/>
</dbReference>
<evidence type="ECO:0000256" key="4">
    <source>
        <dbReference type="ARBA" id="ARBA00022605"/>
    </source>
</evidence>
<dbReference type="NCBIfam" id="NF004086">
    <property type="entry name" value="PRK05588.1"/>
    <property type="match status" value="1"/>
</dbReference>
<organism evidence="10 11">
    <name type="scientific">Clostridium omnivorum</name>
    <dbReference type="NCBI Taxonomy" id="1604902"/>
    <lineage>
        <taxon>Bacteria</taxon>
        <taxon>Bacillati</taxon>
        <taxon>Bacillota</taxon>
        <taxon>Clostridia</taxon>
        <taxon>Eubacteriales</taxon>
        <taxon>Clostridiaceae</taxon>
        <taxon>Clostridium</taxon>
    </lineage>
</organism>
<dbReference type="SUPFAM" id="SSF89550">
    <property type="entry name" value="PHP domain-like"/>
    <property type="match status" value="1"/>
</dbReference>
<dbReference type="Proteomes" id="UP001208567">
    <property type="component" value="Unassembled WGS sequence"/>
</dbReference>
<evidence type="ECO:0000313" key="10">
    <source>
        <dbReference type="EMBL" id="GLC28605.1"/>
    </source>
</evidence>
<comment type="catalytic activity">
    <reaction evidence="7 8">
        <text>L-histidinol phosphate + H2O = L-histidinol + phosphate</text>
        <dbReference type="Rhea" id="RHEA:14465"/>
        <dbReference type="ChEBI" id="CHEBI:15377"/>
        <dbReference type="ChEBI" id="CHEBI:43474"/>
        <dbReference type="ChEBI" id="CHEBI:57699"/>
        <dbReference type="ChEBI" id="CHEBI:57980"/>
        <dbReference type="EC" id="3.1.3.15"/>
    </reaction>
</comment>
<evidence type="ECO:0000256" key="3">
    <source>
        <dbReference type="ARBA" id="ARBA00013085"/>
    </source>
</evidence>
<dbReference type="InterPro" id="IPR010140">
    <property type="entry name" value="Histidinol_P_phosphatase_HisJ"/>
</dbReference>
<keyword evidence="4 8" id="KW-0028">Amino-acid biosynthesis</keyword>
<evidence type="ECO:0000256" key="6">
    <source>
        <dbReference type="ARBA" id="ARBA00023102"/>
    </source>
</evidence>
<gene>
    <name evidence="10" type="primary">hisK</name>
    <name evidence="10" type="ORF">bsdE14_00150</name>
</gene>
<evidence type="ECO:0000256" key="8">
    <source>
        <dbReference type="RuleBase" id="RU366003"/>
    </source>
</evidence>
<keyword evidence="11" id="KW-1185">Reference proteome</keyword>
<protein>
    <recommendedName>
        <fullName evidence="3 8">Histidinol-phosphatase</fullName>
        <shortName evidence="8">HolPase</shortName>
        <ecNumber evidence="3 8">3.1.3.15</ecNumber>
    </recommendedName>
</protein>
<dbReference type="InterPro" id="IPR004013">
    <property type="entry name" value="PHP_dom"/>
</dbReference>
<evidence type="ECO:0000256" key="5">
    <source>
        <dbReference type="ARBA" id="ARBA00022801"/>
    </source>
</evidence>
<keyword evidence="5 8" id="KW-0378">Hydrolase</keyword>
<dbReference type="Gene3D" id="3.20.20.140">
    <property type="entry name" value="Metal-dependent hydrolases"/>
    <property type="match status" value="1"/>
</dbReference>
<dbReference type="InterPro" id="IPR016195">
    <property type="entry name" value="Pol/histidinol_Pase-like"/>
</dbReference>
<evidence type="ECO:0000259" key="9">
    <source>
        <dbReference type="Pfam" id="PF02811"/>
    </source>
</evidence>
<keyword evidence="6 8" id="KW-0368">Histidine biosynthesis</keyword>
<name>A0ABQ5N058_9CLOT</name>
<reference evidence="10 11" key="1">
    <citation type="journal article" date="2024" name="Int. J. Syst. Evol. Microbiol.">
        <title>Clostridium omnivorum sp. nov., isolated from anoxic soil under the treatment of reductive soil disinfestation.</title>
        <authorList>
            <person name="Ueki A."/>
            <person name="Tonouchi A."/>
            <person name="Kaku N."/>
            <person name="Honma S."/>
            <person name="Ueki K."/>
        </authorList>
    </citation>
    <scope>NUCLEOTIDE SEQUENCE [LARGE SCALE GENOMIC DNA]</scope>
    <source>
        <strain evidence="10 11">E14</strain>
    </source>
</reference>
<comment type="pathway">
    <text evidence="1 8">Amino-acid biosynthesis; L-histidine biosynthesis; L-histidine from 5-phospho-alpha-D-ribose 1-diphosphate: step 8/9.</text>
</comment>
<feature type="domain" description="PHP" evidence="9">
    <location>
        <begin position="3"/>
        <end position="186"/>
    </location>
</feature>
<evidence type="ECO:0000256" key="7">
    <source>
        <dbReference type="ARBA" id="ARBA00049158"/>
    </source>
</evidence>
<evidence type="ECO:0000256" key="2">
    <source>
        <dbReference type="ARBA" id="ARBA00009152"/>
    </source>
</evidence>
<dbReference type="RefSeq" id="WP_264847869.1">
    <property type="nucleotide sequence ID" value="NZ_BRXR01000001.1"/>
</dbReference>
<sequence length="254" mass="29939">MFDCHMHANFSTDSRMRVEEILAKSEELNIGCIITEHIDFNFPRPGEFIFDIDDYFKTYNRYRGDKFLLGVELGMKDDCISDNKEVAERYPFDYIIGSIHMINNTDLYYEKLYNGRTKNQVYTEYFQCMLKNIKNHTFIDSLGHIDYIARYARYEDKELYYNEYSDLIDEVLKMVINSGIVLELNTKRLADKGSVDNLIEIYKRYRELGGLNVTIGSDAHNMNDIGKNLNVALKLAEVCELKPVYFRNRKAEYM</sequence>
<dbReference type="PANTHER" id="PTHR21039">
    <property type="entry name" value="HISTIDINOL PHOSPHATASE-RELATED"/>
    <property type="match status" value="1"/>
</dbReference>